<sequence>MATYKFVETRKVEGKLDALVNLVTQIAMSQKSASIMEGKLDALVNLVTQLSVNQKSTSVARVFGNRSSNDHHTNECPSLQQSGMNEHLEANAGNIYS</sequence>
<evidence type="ECO:0000256" key="1">
    <source>
        <dbReference type="SAM" id="MobiDB-lite"/>
    </source>
</evidence>
<dbReference type="EMBL" id="JBGMDY010000003">
    <property type="protein sequence ID" value="KAL2340423.1"/>
    <property type="molecule type" value="Genomic_DNA"/>
</dbReference>
<proteinExistence type="predicted"/>
<gene>
    <name evidence="2" type="ORF">Fmac_008363</name>
</gene>
<protein>
    <submittedName>
        <fullName evidence="2">Uncharacterized protein</fullName>
    </submittedName>
</protein>
<keyword evidence="3" id="KW-1185">Reference proteome</keyword>
<evidence type="ECO:0000313" key="3">
    <source>
        <dbReference type="Proteomes" id="UP001603857"/>
    </source>
</evidence>
<organism evidence="2 3">
    <name type="scientific">Flemingia macrophylla</name>
    <dbReference type="NCBI Taxonomy" id="520843"/>
    <lineage>
        <taxon>Eukaryota</taxon>
        <taxon>Viridiplantae</taxon>
        <taxon>Streptophyta</taxon>
        <taxon>Embryophyta</taxon>
        <taxon>Tracheophyta</taxon>
        <taxon>Spermatophyta</taxon>
        <taxon>Magnoliopsida</taxon>
        <taxon>eudicotyledons</taxon>
        <taxon>Gunneridae</taxon>
        <taxon>Pentapetalae</taxon>
        <taxon>rosids</taxon>
        <taxon>fabids</taxon>
        <taxon>Fabales</taxon>
        <taxon>Fabaceae</taxon>
        <taxon>Papilionoideae</taxon>
        <taxon>50 kb inversion clade</taxon>
        <taxon>NPAAA clade</taxon>
        <taxon>indigoferoid/millettioid clade</taxon>
        <taxon>Phaseoleae</taxon>
        <taxon>Flemingia</taxon>
    </lineage>
</organism>
<dbReference type="AlphaFoldDB" id="A0ABD1MX78"/>
<reference evidence="2 3" key="1">
    <citation type="submission" date="2024-08" db="EMBL/GenBank/DDBJ databases">
        <title>Insights into the chromosomal genome structure of Flemingia macrophylla.</title>
        <authorList>
            <person name="Ding Y."/>
            <person name="Zhao Y."/>
            <person name="Bi W."/>
            <person name="Wu M."/>
            <person name="Zhao G."/>
            <person name="Gong Y."/>
            <person name="Li W."/>
            <person name="Zhang P."/>
        </authorList>
    </citation>
    <scope>NUCLEOTIDE SEQUENCE [LARGE SCALE GENOMIC DNA]</scope>
    <source>
        <strain evidence="2">DYQJB</strain>
        <tissue evidence="2">Leaf</tissue>
    </source>
</reference>
<name>A0ABD1MX78_9FABA</name>
<feature type="compositionally biased region" description="Polar residues" evidence="1">
    <location>
        <begin position="75"/>
        <end position="84"/>
    </location>
</feature>
<dbReference type="Proteomes" id="UP001603857">
    <property type="component" value="Unassembled WGS sequence"/>
</dbReference>
<feature type="region of interest" description="Disordered" evidence="1">
    <location>
        <begin position="65"/>
        <end position="97"/>
    </location>
</feature>
<accession>A0ABD1MX78</accession>
<evidence type="ECO:0000313" key="2">
    <source>
        <dbReference type="EMBL" id="KAL2340423.1"/>
    </source>
</evidence>
<comment type="caution">
    <text evidence="2">The sequence shown here is derived from an EMBL/GenBank/DDBJ whole genome shotgun (WGS) entry which is preliminary data.</text>
</comment>